<evidence type="ECO:0000313" key="8">
    <source>
        <dbReference type="Proteomes" id="UP001243420"/>
    </source>
</evidence>
<evidence type="ECO:0000313" key="7">
    <source>
        <dbReference type="EMBL" id="WGH77413.1"/>
    </source>
</evidence>
<organism evidence="7 8">
    <name type="scientific">Jannaschia ovalis</name>
    <dbReference type="NCBI Taxonomy" id="3038773"/>
    <lineage>
        <taxon>Bacteria</taxon>
        <taxon>Pseudomonadati</taxon>
        <taxon>Pseudomonadota</taxon>
        <taxon>Alphaproteobacteria</taxon>
        <taxon>Rhodobacterales</taxon>
        <taxon>Roseobacteraceae</taxon>
        <taxon>Jannaschia</taxon>
    </lineage>
</organism>
<dbReference type="InterPro" id="IPR036291">
    <property type="entry name" value="NAD(P)-bd_dom_sf"/>
</dbReference>
<proteinExistence type="inferred from homology"/>
<evidence type="ECO:0000256" key="1">
    <source>
        <dbReference type="ARBA" id="ARBA00005959"/>
    </source>
</evidence>
<accession>A0ABY8LB60</accession>
<dbReference type="Gene3D" id="3.90.25.10">
    <property type="entry name" value="UDP-galactose 4-epimerase, domain 1"/>
    <property type="match status" value="1"/>
</dbReference>
<comment type="function">
    <text evidence="5">Catalyzes the two-step NADP-dependent conversion of GDP-4-dehydro-6-deoxy-D-mannose to GDP-fucose, involving an epimerase and a reductase reaction.</text>
</comment>
<keyword evidence="5" id="KW-0511">Multifunctional enzyme</keyword>
<dbReference type="PANTHER" id="PTHR43238:SF1">
    <property type="entry name" value="GDP-L-FUCOSE SYNTHASE"/>
    <property type="match status" value="1"/>
</dbReference>
<feature type="binding site" evidence="5">
    <location>
        <begin position="19"/>
        <end position="25"/>
    </location>
    <ligand>
        <name>NADP(+)</name>
        <dbReference type="ChEBI" id="CHEBI:58349"/>
    </ligand>
</feature>
<comment type="pathway">
    <text evidence="5">Nucleotide-sugar biosynthesis; GDP-L-fucose biosynthesis via de novo pathway; GDP-L-fucose from GDP-alpha-D-mannose: step 2/2.</text>
</comment>
<feature type="binding site" evidence="5">
    <location>
        <position position="277"/>
    </location>
    <ligand>
        <name>substrate</name>
    </ligand>
</feature>
<dbReference type="Gene3D" id="3.40.50.720">
    <property type="entry name" value="NAD(P)-binding Rossmann-like Domain"/>
    <property type="match status" value="1"/>
</dbReference>
<feature type="binding site" evidence="5">
    <location>
        <position position="217"/>
    </location>
    <ligand>
        <name>substrate</name>
    </ligand>
</feature>
<feature type="binding site" evidence="5">
    <location>
        <position position="187"/>
    </location>
    <ligand>
        <name>NADP(+)</name>
        <dbReference type="ChEBI" id="CHEBI:58349"/>
    </ligand>
</feature>
<feature type="domain" description="NAD-dependent epimerase/dehydratase" evidence="6">
    <location>
        <begin position="15"/>
        <end position="245"/>
    </location>
</feature>
<dbReference type="Pfam" id="PF01370">
    <property type="entry name" value="Epimerase"/>
    <property type="match status" value="1"/>
</dbReference>
<feature type="binding site" evidence="5">
    <location>
        <begin position="171"/>
        <end position="174"/>
    </location>
    <ligand>
        <name>NADP(+)</name>
        <dbReference type="ChEBI" id="CHEBI:58349"/>
    </ligand>
</feature>
<evidence type="ECO:0000256" key="5">
    <source>
        <dbReference type="HAMAP-Rule" id="MF_00956"/>
    </source>
</evidence>
<sequence length="320" mass="34919">MADAPVVFPLRGRRVYVAGASGMVGGALVRRLASEDCEVLTTRRAELDLTRQQPVEDWFAANRPDAVILAAARVGGIGANTAFPAEFLNQNLAIQTNVIEAAHANGCERLLFLGSSCIYPKDSPQPMREEHLMQGPLEPTNEGYALAKIAGIRACQYLWRQHGRHYISAMPTNLFGPGDNFDLVAGHVIPALIVKFVAAVRTGAPTVTIWGTGSARREFMHADDCADALIFLLKRYDAPEHINVGTGEEVSILELAEMIADLTGFEGEIVKDTTKPDGMARKLMDSSRLRALGWTPRIGLREGLDRTIRAYRAQTEDAHA</sequence>
<dbReference type="RefSeq" id="WP_279963987.1">
    <property type="nucleotide sequence ID" value="NZ_CP122537.1"/>
</dbReference>
<dbReference type="PANTHER" id="PTHR43238">
    <property type="entry name" value="GDP-L-FUCOSE SYNTHASE"/>
    <property type="match status" value="1"/>
</dbReference>
<feature type="active site" description="Proton donor/acceptor" evidence="5">
    <location>
        <position position="144"/>
    </location>
</feature>
<feature type="binding site" evidence="5">
    <location>
        <position position="210"/>
    </location>
    <ligand>
        <name>substrate</name>
    </ligand>
</feature>
<keyword evidence="3 5" id="KW-0560">Oxidoreductase</keyword>
<feature type="binding site" evidence="5">
    <location>
        <position position="148"/>
    </location>
    <ligand>
        <name>NADP(+)</name>
        <dbReference type="ChEBI" id="CHEBI:58349"/>
    </ligand>
</feature>
<dbReference type="Proteomes" id="UP001243420">
    <property type="component" value="Chromosome"/>
</dbReference>
<dbReference type="SUPFAM" id="SSF51735">
    <property type="entry name" value="NAD(P)-binding Rossmann-fold domains"/>
    <property type="match status" value="1"/>
</dbReference>
<dbReference type="EC" id="1.1.1.271" evidence="5"/>
<feature type="binding site" evidence="5">
    <location>
        <begin position="113"/>
        <end position="116"/>
    </location>
    <ligand>
        <name>NADP(+)</name>
        <dbReference type="ChEBI" id="CHEBI:58349"/>
    </ligand>
</feature>
<evidence type="ECO:0000256" key="3">
    <source>
        <dbReference type="ARBA" id="ARBA00023002"/>
    </source>
</evidence>
<name>A0ABY8LB60_9RHOB</name>
<feature type="site" description="Important for catalytic activity" evidence="5">
    <location>
        <position position="115"/>
    </location>
</feature>
<dbReference type="InterPro" id="IPR001509">
    <property type="entry name" value="Epimerase_deHydtase"/>
</dbReference>
<dbReference type="InterPro" id="IPR028614">
    <property type="entry name" value="GDP_fucose/colitose_synth"/>
</dbReference>
<feature type="site" description="Important for catalytic activity" evidence="5">
    <location>
        <position position="117"/>
    </location>
</feature>
<keyword evidence="4 5" id="KW-0413">Isomerase</keyword>
<comment type="similarity">
    <text evidence="1 5">Belongs to the NAD(P)-dependent epimerase/dehydratase family. Fucose synthase subfamily.</text>
</comment>
<gene>
    <name evidence="5" type="primary">fcl</name>
    <name evidence="7" type="ORF">P8627_10170</name>
</gene>
<dbReference type="CDD" id="cd05239">
    <property type="entry name" value="GDP_FS_SDR_e"/>
    <property type="match status" value="1"/>
</dbReference>
<evidence type="ECO:0000256" key="2">
    <source>
        <dbReference type="ARBA" id="ARBA00022857"/>
    </source>
</evidence>
<evidence type="ECO:0000256" key="4">
    <source>
        <dbReference type="ARBA" id="ARBA00023235"/>
    </source>
</evidence>
<protein>
    <recommendedName>
        <fullName evidence="5">GDP-L-fucose synthase</fullName>
        <ecNumber evidence="5">1.1.1.271</ecNumber>
    </recommendedName>
    <alternativeName>
        <fullName evidence="5">GDP-4-keto-6-deoxy-D-mannose-3,5-epimerase-4-reductase</fullName>
    </alternativeName>
</protein>
<reference evidence="7 8" key="1">
    <citation type="submission" date="2023-04" db="EMBL/GenBank/DDBJ databases">
        <title>Jannaschia ovalis sp. nov., a marine bacterium isolated from sea tidal flat.</title>
        <authorList>
            <person name="Kwon D.Y."/>
            <person name="Kim J.-J."/>
        </authorList>
    </citation>
    <scope>NUCLEOTIDE SEQUENCE [LARGE SCALE GENOMIC DNA]</scope>
    <source>
        <strain evidence="7 8">GRR-S6-38</strain>
    </source>
</reference>
<comment type="catalytic activity">
    <reaction evidence="5">
        <text>GDP-beta-L-fucose + NADP(+) = GDP-4-dehydro-alpha-D-rhamnose + NADPH + H(+)</text>
        <dbReference type="Rhea" id="RHEA:18885"/>
        <dbReference type="ChEBI" id="CHEBI:15378"/>
        <dbReference type="ChEBI" id="CHEBI:57273"/>
        <dbReference type="ChEBI" id="CHEBI:57783"/>
        <dbReference type="ChEBI" id="CHEBI:57964"/>
        <dbReference type="ChEBI" id="CHEBI:58349"/>
        <dbReference type="EC" id="1.1.1.271"/>
    </reaction>
</comment>
<keyword evidence="2 5" id="KW-0521">NADP</keyword>
<keyword evidence="8" id="KW-1185">Reference proteome</keyword>
<evidence type="ECO:0000259" key="6">
    <source>
        <dbReference type="Pfam" id="PF01370"/>
    </source>
</evidence>
<feature type="binding site" evidence="5">
    <location>
        <position position="195"/>
    </location>
    <ligand>
        <name>substrate</name>
    </ligand>
</feature>
<dbReference type="HAMAP" id="MF_00956">
    <property type="entry name" value="GDP_fucose_synth"/>
    <property type="match status" value="1"/>
</dbReference>
<dbReference type="EMBL" id="CP122537">
    <property type="protein sequence ID" value="WGH77413.1"/>
    <property type="molecule type" value="Genomic_DNA"/>
</dbReference>